<gene>
    <name evidence="2" type="ORF">ABGB03_10910</name>
</gene>
<organism evidence="2">
    <name type="scientific">Pontimicrobium sp. SW4</name>
    <dbReference type="NCBI Taxonomy" id="3153519"/>
    <lineage>
        <taxon>Bacteria</taxon>
        <taxon>Pseudomonadati</taxon>
        <taxon>Bacteroidota</taxon>
        <taxon>Flavobacteriia</taxon>
        <taxon>Flavobacteriales</taxon>
        <taxon>Flavobacteriaceae</taxon>
        <taxon>Pontimicrobium</taxon>
    </lineage>
</organism>
<evidence type="ECO:0008006" key="3">
    <source>
        <dbReference type="Google" id="ProtNLM"/>
    </source>
</evidence>
<dbReference type="AlphaFoldDB" id="A0AAU7BPX8"/>
<feature type="chain" id="PRO_5043672072" description="Lipocalin-like domain-containing protein" evidence="1">
    <location>
        <begin position="25"/>
        <end position="664"/>
    </location>
</feature>
<protein>
    <recommendedName>
        <fullName evidence="3">Lipocalin-like domain-containing protein</fullName>
    </recommendedName>
</protein>
<sequence length="664" mass="75607">MKTKFNYTLLLAFFALLTFSSCQDEVIEITGPSENQVIAPQSTLANLMMSTSSNDGTTDDIMDSANCLSVNLPVTIIVNGITITITTEEDLDFIRDVFEEFSDDDDTLEFIFPITIVLNDHTEVVIENMDQLENFIDRCENEEVIECVDFVYPISFSIYNTDFQVIETVVIENDRKLYQFMERIENAEQAILASLNFPVKMVYANGETVEVHNNQELERVINEAEDMCDQEDDCDIDEVDEYLMECYWKIFRYNGDDHLRPYHLAFLENGQLKVINPDGSTSIYGTWNTRETDDGIVLKITELNAFNENLSGEWLIEECDDDRFKLVRESDIAGTSDTTMVLKQRCEDEPDCSAQEIKRYLKDCSWYAGTNLNSSGALGKFNFAEDGTLTMEDSNPASGAITGTWEVALTDYAIKLILDLPAPYDNFSGYWKVYECDDNRIKVIRENHYIVFEKECYNPFDCFENRDVVICEDGVEFDGIATFNLNEVYDECSNDDVEVTFHLSESEAHNNDNALPSEYTNTNNQQPLWVRVTLAGTTRYEVFFAVLYVEDCSDDCTEEMIDSYLVEANCHWVPVAINSSNDFNGYDFYFNANQDLVIKDSNGNETVGTWSTNAGTGTGVVISISQIAAPFEPFNKDWVVVECGAERMILVNDNVELIIERECL</sequence>
<evidence type="ECO:0000313" key="2">
    <source>
        <dbReference type="EMBL" id="XBG60364.1"/>
    </source>
</evidence>
<name>A0AAU7BPX8_9FLAO</name>
<reference evidence="2" key="1">
    <citation type="submission" date="2024-05" db="EMBL/GenBank/DDBJ databases">
        <title>Pontimicrobium maritimus sp. nov., isolated form sea water.</title>
        <authorList>
            <person name="Muhammad N."/>
            <person name="Vuong T.Q."/>
            <person name="Han H.L."/>
            <person name="Kim S.-G."/>
        </authorList>
    </citation>
    <scope>NUCLEOTIDE SEQUENCE</scope>
    <source>
        <strain evidence="2">SW4</strain>
    </source>
</reference>
<accession>A0AAU7BPX8</accession>
<feature type="signal peptide" evidence="1">
    <location>
        <begin position="1"/>
        <end position="24"/>
    </location>
</feature>
<dbReference type="RefSeq" id="WP_347922550.1">
    <property type="nucleotide sequence ID" value="NZ_CP157199.1"/>
</dbReference>
<keyword evidence="1" id="KW-0732">Signal</keyword>
<proteinExistence type="predicted"/>
<evidence type="ECO:0000256" key="1">
    <source>
        <dbReference type="SAM" id="SignalP"/>
    </source>
</evidence>
<dbReference type="EMBL" id="CP157199">
    <property type="protein sequence ID" value="XBG60364.1"/>
    <property type="molecule type" value="Genomic_DNA"/>
</dbReference>
<dbReference type="PROSITE" id="PS51257">
    <property type="entry name" value="PROKAR_LIPOPROTEIN"/>
    <property type="match status" value="1"/>
</dbReference>